<dbReference type="Proteomes" id="UP000632339">
    <property type="component" value="Unassembled WGS sequence"/>
</dbReference>
<dbReference type="SUPFAM" id="SSF50952">
    <property type="entry name" value="Soluble quinoprotein glucose dehydrogenase"/>
    <property type="match status" value="1"/>
</dbReference>
<sequence length="372" mass="39582">MKKVYFLLAALAGLVLLANTSRNTTGPAAGKFGMTVGTPEIKSISGLAFGPEGVLLVGDSKSATVFAIDTKDAANAQAQPVEIKNVDQKIAALLGTEAANISIQDMAVNPVSKNIYCAVQSGDGTPVLLKISGDKIEPVNTKNVPFSSLALNNAPAEDAKDKRGNSVRVAAISDIGFADGKVLVSGLSGQEFASTFRSIPFPFSNKQDQSTLEIYHAAHGKYETLAPIRTFTTAEIKGKKYIVASYTCTPLVLFPLDELKPGSHVKGRTVAEMGSGNSPIDMVTVSKGGESFLMMSNSARPVFKVKYKSIEAYQGALTTPVEESFATAGVDFVSLPVTNVIQMDKLDDSRMILLQRRSNGSLDLWTSSERYL</sequence>
<dbReference type="RefSeq" id="WP_019945564.1">
    <property type="nucleotide sequence ID" value="NZ_BMLI01000001.1"/>
</dbReference>
<evidence type="ECO:0000313" key="3">
    <source>
        <dbReference type="Proteomes" id="UP000632339"/>
    </source>
</evidence>
<name>A0ABQ2HIQ1_9BACT</name>
<protein>
    <submittedName>
        <fullName evidence="2">Uncharacterized protein</fullName>
    </submittedName>
</protein>
<feature type="signal peptide" evidence="1">
    <location>
        <begin position="1"/>
        <end position="18"/>
    </location>
</feature>
<reference evidence="3" key="1">
    <citation type="journal article" date="2019" name="Int. J. Syst. Evol. Microbiol.">
        <title>The Global Catalogue of Microorganisms (GCM) 10K type strain sequencing project: providing services to taxonomists for standard genome sequencing and annotation.</title>
        <authorList>
            <consortium name="The Broad Institute Genomics Platform"/>
            <consortium name="The Broad Institute Genome Sequencing Center for Infectious Disease"/>
            <person name="Wu L."/>
            <person name="Ma J."/>
        </authorList>
    </citation>
    <scope>NUCLEOTIDE SEQUENCE [LARGE SCALE GENOMIC DNA]</scope>
    <source>
        <strain evidence="3">CGMCC 1.6375</strain>
    </source>
</reference>
<evidence type="ECO:0000313" key="2">
    <source>
        <dbReference type="EMBL" id="GGM83041.1"/>
    </source>
</evidence>
<comment type="caution">
    <text evidence="2">The sequence shown here is derived from an EMBL/GenBank/DDBJ whole genome shotgun (WGS) entry which is preliminary data.</text>
</comment>
<organism evidence="2 3">
    <name type="scientific">Dyadobacter beijingensis</name>
    <dbReference type="NCBI Taxonomy" id="365489"/>
    <lineage>
        <taxon>Bacteria</taxon>
        <taxon>Pseudomonadati</taxon>
        <taxon>Bacteroidota</taxon>
        <taxon>Cytophagia</taxon>
        <taxon>Cytophagales</taxon>
        <taxon>Spirosomataceae</taxon>
        <taxon>Dyadobacter</taxon>
    </lineage>
</organism>
<dbReference type="EMBL" id="BMLI01000001">
    <property type="protein sequence ID" value="GGM83041.1"/>
    <property type="molecule type" value="Genomic_DNA"/>
</dbReference>
<accession>A0ABQ2HIQ1</accession>
<feature type="chain" id="PRO_5046339733" evidence="1">
    <location>
        <begin position="19"/>
        <end position="372"/>
    </location>
</feature>
<keyword evidence="1" id="KW-0732">Signal</keyword>
<evidence type="ECO:0000256" key="1">
    <source>
        <dbReference type="SAM" id="SignalP"/>
    </source>
</evidence>
<proteinExistence type="predicted"/>
<dbReference type="InterPro" id="IPR011041">
    <property type="entry name" value="Quinoprot_gluc/sorb_DH_b-prop"/>
</dbReference>
<gene>
    <name evidence="2" type="ORF">GCM10010967_13420</name>
</gene>
<keyword evidence="3" id="KW-1185">Reference proteome</keyword>